<feature type="transmembrane region" description="Helical" evidence="7">
    <location>
        <begin position="275"/>
        <end position="300"/>
    </location>
</feature>
<organism evidence="9 10">
    <name type="scientific">Roseateles depolymerans</name>
    <dbReference type="NCBI Taxonomy" id="76731"/>
    <lineage>
        <taxon>Bacteria</taxon>
        <taxon>Pseudomonadati</taxon>
        <taxon>Pseudomonadota</taxon>
        <taxon>Betaproteobacteria</taxon>
        <taxon>Burkholderiales</taxon>
        <taxon>Sphaerotilaceae</taxon>
        <taxon>Roseateles</taxon>
    </lineage>
</organism>
<keyword evidence="5 7" id="KW-1133">Transmembrane helix</keyword>
<feature type="transmembrane region" description="Helical" evidence="7">
    <location>
        <begin position="152"/>
        <end position="172"/>
    </location>
</feature>
<dbReference type="Proteomes" id="UP000249633">
    <property type="component" value="Unassembled WGS sequence"/>
</dbReference>
<dbReference type="PROSITE" id="PS50850">
    <property type="entry name" value="MFS"/>
    <property type="match status" value="1"/>
</dbReference>
<feature type="transmembrane region" description="Helical" evidence="7">
    <location>
        <begin position="210"/>
        <end position="230"/>
    </location>
</feature>
<dbReference type="CDD" id="cd17321">
    <property type="entry name" value="MFS_MMR_MDR_like"/>
    <property type="match status" value="1"/>
</dbReference>
<dbReference type="Pfam" id="PF07690">
    <property type="entry name" value="MFS_1"/>
    <property type="match status" value="1"/>
</dbReference>
<feature type="transmembrane region" description="Helical" evidence="7">
    <location>
        <begin position="434"/>
        <end position="456"/>
    </location>
</feature>
<evidence type="ECO:0000313" key="10">
    <source>
        <dbReference type="Proteomes" id="UP000249633"/>
    </source>
</evidence>
<evidence type="ECO:0000256" key="3">
    <source>
        <dbReference type="ARBA" id="ARBA00022475"/>
    </source>
</evidence>
<proteinExistence type="predicted"/>
<keyword evidence="4 7" id="KW-0812">Transmembrane</keyword>
<name>A0A2W5FN74_9BURK</name>
<gene>
    <name evidence="9" type="ORF">DI603_05585</name>
</gene>
<feature type="transmembrane region" description="Helical" evidence="7">
    <location>
        <begin position="58"/>
        <end position="78"/>
    </location>
</feature>
<evidence type="ECO:0000256" key="4">
    <source>
        <dbReference type="ARBA" id="ARBA00022692"/>
    </source>
</evidence>
<dbReference type="AlphaFoldDB" id="A0A2W5FN74"/>
<evidence type="ECO:0000256" key="5">
    <source>
        <dbReference type="ARBA" id="ARBA00022989"/>
    </source>
</evidence>
<dbReference type="EMBL" id="QFOD01000004">
    <property type="protein sequence ID" value="PZP34426.1"/>
    <property type="molecule type" value="Genomic_DNA"/>
</dbReference>
<dbReference type="Gene3D" id="1.20.1250.20">
    <property type="entry name" value="MFS general substrate transporter like domains"/>
    <property type="match status" value="1"/>
</dbReference>
<dbReference type="Gene3D" id="1.20.1720.10">
    <property type="entry name" value="Multidrug resistance protein D"/>
    <property type="match status" value="1"/>
</dbReference>
<protein>
    <submittedName>
        <fullName evidence="9">MFS transporter</fullName>
    </submittedName>
</protein>
<dbReference type="GO" id="GO:0022857">
    <property type="term" value="F:transmembrane transporter activity"/>
    <property type="evidence" value="ECO:0007669"/>
    <property type="project" value="InterPro"/>
</dbReference>
<feature type="transmembrane region" description="Helical" evidence="7">
    <location>
        <begin position="339"/>
        <end position="362"/>
    </location>
</feature>
<keyword evidence="3" id="KW-1003">Cell membrane</keyword>
<evidence type="ECO:0000313" key="9">
    <source>
        <dbReference type="EMBL" id="PZP34426.1"/>
    </source>
</evidence>
<feature type="transmembrane region" description="Helical" evidence="7">
    <location>
        <begin position="178"/>
        <end position="198"/>
    </location>
</feature>
<evidence type="ECO:0000256" key="6">
    <source>
        <dbReference type="ARBA" id="ARBA00023136"/>
    </source>
</evidence>
<dbReference type="InterPro" id="IPR036259">
    <property type="entry name" value="MFS_trans_sf"/>
</dbReference>
<dbReference type="InterPro" id="IPR020846">
    <property type="entry name" value="MFS_dom"/>
</dbReference>
<feature type="transmembrane region" description="Helical" evidence="7">
    <location>
        <begin position="119"/>
        <end position="140"/>
    </location>
</feature>
<evidence type="ECO:0000259" key="8">
    <source>
        <dbReference type="PROSITE" id="PS50850"/>
    </source>
</evidence>
<evidence type="ECO:0000256" key="2">
    <source>
        <dbReference type="ARBA" id="ARBA00022448"/>
    </source>
</evidence>
<comment type="subcellular location">
    <subcellularLocation>
        <location evidence="1">Cell membrane</location>
        <topology evidence="1">Multi-pass membrane protein</topology>
    </subcellularLocation>
</comment>
<accession>A0A2W5FN74</accession>
<feature type="transmembrane region" description="Helical" evidence="7">
    <location>
        <begin position="312"/>
        <end position="332"/>
    </location>
</feature>
<feature type="transmembrane region" description="Helical" evidence="7">
    <location>
        <begin position="236"/>
        <end position="254"/>
    </location>
</feature>
<evidence type="ECO:0000256" key="1">
    <source>
        <dbReference type="ARBA" id="ARBA00004651"/>
    </source>
</evidence>
<feature type="domain" description="Major facilitator superfamily (MFS) profile" evidence="8">
    <location>
        <begin position="24"/>
        <end position="457"/>
    </location>
</feature>
<dbReference type="PANTHER" id="PTHR42718:SF46">
    <property type="entry name" value="BLR6921 PROTEIN"/>
    <property type="match status" value="1"/>
</dbReference>
<dbReference type="GO" id="GO:0005886">
    <property type="term" value="C:plasma membrane"/>
    <property type="evidence" value="ECO:0007669"/>
    <property type="project" value="UniProtKB-SubCell"/>
</dbReference>
<feature type="transmembrane region" description="Helical" evidence="7">
    <location>
        <begin position="24"/>
        <end position="46"/>
    </location>
</feature>
<dbReference type="PANTHER" id="PTHR42718">
    <property type="entry name" value="MAJOR FACILITATOR SUPERFAMILY MULTIDRUG TRANSPORTER MFSC"/>
    <property type="match status" value="1"/>
</dbReference>
<keyword evidence="6 7" id="KW-0472">Membrane</keyword>
<comment type="caution">
    <text evidence="9">The sequence shown here is derived from an EMBL/GenBank/DDBJ whole genome shotgun (WGS) entry which is preliminary data.</text>
</comment>
<sequence>MPLDTPLHAQAALPAGLSPQERRALLAVLTGVVLATLDTAIANTALPSIAADLHSSEAGAIWVLNAYQLAVVATMLPFAALGDVIGPRRVFLGGIAVFTGASLLCTLAGNVPLLAAARALQGIGAGAMMSVNIALIRLIYPASRLGRGVGMNALVVGIGFAVGPTVASLVLALASWPWLFGINVPLGLLAMALGGSALPHSPRRPGGFDPLTAGLTALSFASLVFALTSVAQLEPWSQVLPFALLALVSGAALLRRQAGHPAPMLPVDLLRRPMFALSALTAVAAFATQGLAFVSLPFFFEQVLHRDPVQTGLLISAWPVLVALFAPVAGRLSDRHPPGLLGGVGLVLLSAGMASLALLPAQPSVADIMVRMALCGAGFGFFQAPNLKALMSSAPPERAGGASGVIGVARLLGQTSGAALVALCFHLGGTQGSATALVLGAVSAGIAAAASFMRLWV</sequence>
<reference evidence="9 10" key="1">
    <citation type="submission" date="2017-08" db="EMBL/GenBank/DDBJ databases">
        <title>Infants hospitalized years apart are colonized by the same room-sourced microbial strains.</title>
        <authorList>
            <person name="Brooks B."/>
            <person name="Olm M.R."/>
            <person name="Firek B.A."/>
            <person name="Baker R."/>
            <person name="Thomas B.C."/>
            <person name="Morowitz M.J."/>
            <person name="Banfield J.F."/>
        </authorList>
    </citation>
    <scope>NUCLEOTIDE SEQUENCE [LARGE SCALE GENOMIC DNA]</scope>
    <source>
        <strain evidence="9">S2_012_000_R2_81</strain>
    </source>
</reference>
<dbReference type="SUPFAM" id="SSF103473">
    <property type="entry name" value="MFS general substrate transporter"/>
    <property type="match status" value="1"/>
</dbReference>
<keyword evidence="2" id="KW-0813">Transport</keyword>
<feature type="transmembrane region" description="Helical" evidence="7">
    <location>
        <begin position="90"/>
        <end position="113"/>
    </location>
</feature>
<evidence type="ECO:0000256" key="7">
    <source>
        <dbReference type="SAM" id="Phobius"/>
    </source>
</evidence>
<dbReference type="InterPro" id="IPR011701">
    <property type="entry name" value="MFS"/>
</dbReference>